<sequence length="395" mass="43528">MIALWVHQADLLRALEAADGPRTGIVAAPAGVGVRRAIQRYIRSIAGSGLVVILTRTRVEADQWAERLREEEDVEATPLAPIALDVLDGSQLCADVLITTSAAAEHGPSRRILLGLRPALVVHDHLRGGQDSEVIQNLDSNAGRVISLVHIEELPHHATAGPVIWQMTREEFIERGVMVAKVVFLQESSEERQVRDDVLALLREEAVRKGARWRSLSRSWPTLHRELLVLASDPDKEPEIVERAWALLERMESTAIDSWLVATKAEVDRAFGQVRSCVVMVETSTEAHYISDYLDVFGLLGGDVVSGQTRVTERRRKFADLLPGEGMVGTFAAADAVDVLPSATTVVFWPAFSSRVLIDQLSWRRPGRNVRVVELRVVDGVDVLPALKDSPPEEG</sequence>
<name>A0A9Y2MXZ5_9PSEU</name>
<dbReference type="RefSeq" id="WP_285973449.1">
    <property type="nucleotide sequence ID" value="NZ_CP127294.1"/>
</dbReference>
<protein>
    <submittedName>
        <fullName evidence="1">Uncharacterized protein</fullName>
    </submittedName>
</protein>
<keyword evidence="2" id="KW-1185">Reference proteome</keyword>
<dbReference type="EMBL" id="CP127294">
    <property type="protein sequence ID" value="WIX82886.1"/>
    <property type="molecule type" value="Genomic_DNA"/>
</dbReference>
<dbReference type="KEGG" id="acab:QRX50_19980"/>
<reference evidence="1 2" key="1">
    <citation type="submission" date="2023-06" db="EMBL/GenBank/DDBJ databases">
        <authorList>
            <person name="Oyuntsetseg B."/>
            <person name="Kim S.B."/>
        </authorList>
    </citation>
    <scope>NUCLEOTIDE SEQUENCE [LARGE SCALE GENOMIC DNA]</scope>
    <source>
        <strain evidence="1 2">2-15</strain>
    </source>
</reference>
<gene>
    <name evidence="1" type="ORF">QRX50_19980</name>
</gene>
<organism evidence="1 2">
    <name type="scientific">Amycolatopsis carbonis</name>
    <dbReference type="NCBI Taxonomy" id="715471"/>
    <lineage>
        <taxon>Bacteria</taxon>
        <taxon>Bacillati</taxon>
        <taxon>Actinomycetota</taxon>
        <taxon>Actinomycetes</taxon>
        <taxon>Pseudonocardiales</taxon>
        <taxon>Pseudonocardiaceae</taxon>
        <taxon>Amycolatopsis</taxon>
    </lineage>
</organism>
<proteinExistence type="predicted"/>
<accession>A0A9Y2MXZ5</accession>
<evidence type="ECO:0000313" key="2">
    <source>
        <dbReference type="Proteomes" id="UP001236014"/>
    </source>
</evidence>
<dbReference type="Proteomes" id="UP001236014">
    <property type="component" value="Chromosome"/>
</dbReference>
<evidence type="ECO:0000313" key="1">
    <source>
        <dbReference type="EMBL" id="WIX82886.1"/>
    </source>
</evidence>
<dbReference type="AlphaFoldDB" id="A0A9Y2MXZ5"/>